<comment type="subcellular location">
    <subcellularLocation>
        <location evidence="1">Membrane</location>
        <topology evidence="1">Single-pass membrane protein</topology>
    </subcellularLocation>
</comment>
<evidence type="ECO:0000259" key="6">
    <source>
        <dbReference type="SMART" id="SM01202"/>
    </source>
</evidence>
<evidence type="ECO:0000313" key="8">
    <source>
        <dbReference type="Proteomes" id="UP000655588"/>
    </source>
</evidence>
<dbReference type="SMART" id="SM01202">
    <property type="entry name" value="FerI"/>
    <property type="match status" value="1"/>
</dbReference>
<dbReference type="PANTHER" id="PTHR12546:SF60">
    <property type="entry name" value="MISFIRE, ISOFORM F"/>
    <property type="match status" value="1"/>
</dbReference>
<keyword evidence="2" id="KW-0812">Transmembrane</keyword>
<protein>
    <recommendedName>
        <fullName evidence="6">FerIin domain-containing protein</fullName>
    </recommendedName>
</protein>
<dbReference type="InterPro" id="IPR000008">
    <property type="entry name" value="C2_dom"/>
</dbReference>
<dbReference type="InterPro" id="IPR035892">
    <property type="entry name" value="C2_domain_sf"/>
</dbReference>
<dbReference type="GO" id="GO:0007009">
    <property type="term" value="P:plasma membrane organization"/>
    <property type="evidence" value="ECO:0007669"/>
    <property type="project" value="TreeGrafter"/>
</dbReference>
<sequence>MSPRRFRLNAYQICIKILKARHLPQNANPMVVVKVGNRRKKTVVRERTDSPIYNDVKLDDIFFFFTKRSLNLLNSSIVLQYFVFDLFCNLDELLSTKITIAVYLKHYLRFKFHGSTTFEVALVWDQPDHQYFHKWVMLTNPKDISAGPKGYVKCNIAINVKGEKLKVQPDTEGEDDIEG</sequence>
<proteinExistence type="predicted"/>
<dbReference type="Gene3D" id="2.60.40.150">
    <property type="entry name" value="C2 domain"/>
    <property type="match status" value="1"/>
</dbReference>
<evidence type="ECO:0000256" key="2">
    <source>
        <dbReference type="ARBA" id="ARBA00022692"/>
    </source>
</evidence>
<evidence type="ECO:0000256" key="3">
    <source>
        <dbReference type="ARBA" id="ARBA00022737"/>
    </source>
</evidence>
<evidence type="ECO:0000313" key="7">
    <source>
        <dbReference type="EMBL" id="KAF3422271.1"/>
    </source>
</evidence>
<evidence type="ECO:0000256" key="1">
    <source>
        <dbReference type="ARBA" id="ARBA00004167"/>
    </source>
</evidence>
<keyword evidence="3" id="KW-0677">Repeat</keyword>
<dbReference type="Pfam" id="PF00168">
    <property type="entry name" value="C2"/>
    <property type="match status" value="1"/>
</dbReference>
<dbReference type="Pfam" id="PF08151">
    <property type="entry name" value="FerI"/>
    <property type="match status" value="1"/>
</dbReference>
<comment type="caution">
    <text evidence="7">The sequence shown here is derived from an EMBL/GenBank/DDBJ whole genome shotgun (WGS) entry which is preliminary data.</text>
</comment>
<dbReference type="PANTHER" id="PTHR12546">
    <property type="entry name" value="FER-1-LIKE"/>
    <property type="match status" value="1"/>
</dbReference>
<dbReference type="InterPro" id="IPR012968">
    <property type="entry name" value="FerIin_dom"/>
</dbReference>
<dbReference type="AlphaFoldDB" id="A0A833RU25"/>
<dbReference type="Proteomes" id="UP000655588">
    <property type="component" value="Unassembled WGS sequence"/>
</dbReference>
<gene>
    <name evidence="7" type="ORF">E2986_11319</name>
</gene>
<name>A0A833RU25_9HYME</name>
<evidence type="ECO:0000256" key="5">
    <source>
        <dbReference type="ARBA" id="ARBA00023136"/>
    </source>
</evidence>
<feature type="domain" description="FerIin" evidence="6">
    <location>
        <begin position="118"/>
        <end position="179"/>
    </location>
</feature>
<evidence type="ECO:0000256" key="4">
    <source>
        <dbReference type="ARBA" id="ARBA00022989"/>
    </source>
</evidence>
<keyword evidence="4" id="KW-1133">Transmembrane helix</keyword>
<dbReference type="InterPro" id="IPR037721">
    <property type="entry name" value="Ferlin"/>
</dbReference>
<keyword evidence="5" id="KW-0472">Membrane</keyword>
<accession>A0A833RU25</accession>
<dbReference type="EMBL" id="WNWW01000742">
    <property type="protein sequence ID" value="KAF3422271.1"/>
    <property type="molecule type" value="Genomic_DNA"/>
</dbReference>
<keyword evidence="8" id="KW-1185">Reference proteome</keyword>
<reference evidence="7" key="1">
    <citation type="submission" date="2019-11" db="EMBL/GenBank/DDBJ databases">
        <title>The nuclear and mitochondrial genomes of Frieseomelitta varia - a highly eusocial stingless bee (Meliponini) with a permanently sterile worker caste.</title>
        <authorList>
            <person name="Freitas F.C.P."/>
            <person name="Lourenco A.P."/>
            <person name="Nunes F.M.F."/>
            <person name="Paschoal A.R."/>
            <person name="Abreu F.C.P."/>
            <person name="Barbin F.O."/>
            <person name="Bataglia L."/>
            <person name="Cardoso-Junior C.A.M."/>
            <person name="Cervoni M.S."/>
            <person name="Silva S.R."/>
            <person name="Dalarmi F."/>
            <person name="Del Lama M.A."/>
            <person name="Depintor T.S."/>
            <person name="Ferreira K.M."/>
            <person name="Goria P.S."/>
            <person name="Jaskot M.C."/>
            <person name="Lago D.C."/>
            <person name="Luna-Lucena D."/>
            <person name="Moda L.M."/>
            <person name="Nascimento L."/>
            <person name="Pedrino M."/>
            <person name="Rabico F.O."/>
            <person name="Sanches F.C."/>
            <person name="Santos D.E."/>
            <person name="Santos C.G."/>
            <person name="Vieira J."/>
            <person name="Lopes T.F."/>
            <person name="Barchuk A.R."/>
            <person name="Hartfelder K."/>
            <person name="Simoes Z.L.P."/>
            <person name="Bitondi M.M.G."/>
            <person name="Pinheiro D.G."/>
        </authorList>
    </citation>
    <scope>NUCLEOTIDE SEQUENCE</scope>
    <source>
        <strain evidence="7">USP_RPSP 00005682</strain>
        <tissue evidence="7">Whole individual</tissue>
    </source>
</reference>
<dbReference type="GO" id="GO:0016020">
    <property type="term" value="C:membrane"/>
    <property type="evidence" value="ECO:0007669"/>
    <property type="project" value="UniProtKB-SubCell"/>
</dbReference>
<organism evidence="7 8">
    <name type="scientific">Frieseomelitta varia</name>
    <dbReference type="NCBI Taxonomy" id="561572"/>
    <lineage>
        <taxon>Eukaryota</taxon>
        <taxon>Metazoa</taxon>
        <taxon>Ecdysozoa</taxon>
        <taxon>Arthropoda</taxon>
        <taxon>Hexapoda</taxon>
        <taxon>Insecta</taxon>
        <taxon>Pterygota</taxon>
        <taxon>Neoptera</taxon>
        <taxon>Endopterygota</taxon>
        <taxon>Hymenoptera</taxon>
        <taxon>Apocrita</taxon>
        <taxon>Aculeata</taxon>
        <taxon>Apoidea</taxon>
        <taxon>Anthophila</taxon>
        <taxon>Apidae</taxon>
        <taxon>Frieseomelitta</taxon>
    </lineage>
</organism>
<dbReference type="SUPFAM" id="SSF49562">
    <property type="entry name" value="C2 domain (Calcium/lipid-binding domain, CaLB)"/>
    <property type="match status" value="1"/>
</dbReference>